<keyword evidence="8" id="KW-1185">Reference proteome</keyword>
<comment type="caution">
    <text evidence="7">The sequence shown here is derived from an EMBL/GenBank/DDBJ whole genome shotgun (WGS) entry which is preliminary data.</text>
</comment>
<gene>
    <name evidence="7" type="ORF">HK107_11380</name>
</gene>
<keyword evidence="3 5" id="KW-1133">Transmembrane helix</keyword>
<feature type="transmembrane region" description="Helical" evidence="5">
    <location>
        <begin position="108"/>
        <end position="127"/>
    </location>
</feature>
<dbReference type="Pfam" id="PF02656">
    <property type="entry name" value="DUF202"/>
    <property type="match status" value="1"/>
</dbReference>
<evidence type="ECO:0000259" key="6">
    <source>
        <dbReference type="Pfam" id="PF02656"/>
    </source>
</evidence>
<evidence type="ECO:0000256" key="3">
    <source>
        <dbReference type="ARBA" id="ARBA00022989"/>
    </source>
</evidence>
<organism evidence="7 8">
    <name type="scientific">Parvularcula mediterranea</name>
    <dbReference type="NCBI Taxonomy" id="2732508"/>
    <lineage>
        <taxon>Bacteria</taxon>
        <taxon>Pseudomonadati</taxon>
        <taxon>Pseudomonadota</taxon>
        <taxon>Alphaproteobacteria</taxon>
        <taxon>Parvularculales</taxon>
        <taxon>Parvularculaceae</taxon>
        <taxon>Parvularcula</taxon>
    </lineage>
</organism>
<feature type="transmembrane region" description="Helical" evidence="5">
    <location>
        <begin position="34"/>
        <end position="55"/>
    </location>
</feature>
<dbReference type="Proteomes" id="UP000536835">
    <property type="component" value="Unassembled WGS sequence"/>
</dbReference>
<proteinExistence type="predicted"/>
<evidence type="ECO:0000256" key="4">
    <source>
        <dbReference type="ARBA" id="ARBA00023136"/>
    </source>
</evidence>
<protein>
    <submittedName>
        <fullName evidence="7">DUF202 domain-containing protein</fullName>
    </submittedName>
</protein>
<evidence type="ECO:0000313" key="7">
    <source>
        <dbReference type="EMBL" id="NNU16920.1"/>
    </source>
</evidence>
<evidence type="ECO:0000313" key="8">
    <source>
        <dbReference type="Proteomes" id="UP000536835"/>
    </source>
</evidence>
<evidence type="ECO:0000256" key="5">
    <source>
        <dbReference type="SAM" id="Phobius"/>
    </source>
</evidence>
<keyword evidence="4 5" id="KW-0472">Membrane</keyword>
<evidence type="ECO:0000256" key="2">
    <source>
        <dbReference type="ARBA" id="ARBA00022692"/>
    </source>
</evidence>
<accession>A0A7Y3RNL1</accession>
<dbReference type="GO" id="GO:0012505">
    <property type="term" value="C:endomembrane system"/>
    <property type="evidence" value="ECO:0007669"/>
    <property type="project" value="UniProtKB-SubCell"/>
</dbReference>
<dbReference type="AlphaFoldDB" id="A0A7Y3RNL1"/>
<reference evidence="7 8" key="1">
    <citation type="submission" date="2020-05" db="EMBL/GenBank/DDBJ databases">
        <title>Parvularcula mediterraneae sp. nov., isolated from polypropylene straw from shallow seawater of the seashore of Laganas in Zakynthos island, Greece.</title>
        <authorList>
            <person name="Szabo I."/>
            <person name="Al-Omari J."/>
            <person name="Rado J."/>
            <person name="Szerdahelyi G.S."/>
        </authorList>
    </citation>
    <scope>NUCLEOTIDE SEQUENCE [LARGE SCALE GENOMIC DNA]</scope>
    <source>
        <strain evidence="7 8">ZS-1/3</strain>
    </source>
</reference>
<sequence length="128" mass="14186">MAQEKSSADKRTELAEDRTDWAEDRTMLAAERTFAAWARTAMAASVLGLGFNALVRTFEPQWVAKAGASLFLLIAIGILQVSWRQACAMLDRLTSHAAEHMPPRHFRVIGHALSVGCALIIVMLWLIH</sequence>
<feature type="domain" description="DUF202" evidence="6">
    <location>
        <begin position="25"/>
        <end position="88"/>
    </location>
</feature>
<keyword evidence="2 5" id="KW-0812">Transmembrane</keyword>
<name>A0A7Y3RNL1_9PROT</name>
<dbReference type="EMBL" id="JABFCX010000003">
    <property type="protein sequence ID" value="NNU16920.1"/>
    <property type="molecule type" value="Genomic_DNA"/>
</dbReference>
<dbReference type="RefSeq" id="WP_173199844.1">
    <property type="nucleotide sequence ID" value="NZ_JABFCX010000003.1"/>
</dbReference>
<feature type="transmembrane region" description="Helical" evidence="5">
    <location>
        <begin position="62"/>
        <end position="83"/>
    </location>
</feature>
<evidence type="ECO:0000256" key="1">
    <source>
        <dbReference type="ARBA" id="ARBA00004127"/>
    </source>
</evidence>
<dbReference type="InterPro" id="IPR003807">
    <property type="entry name" value="DUF202"/>
</dbReference>
<comment type="subcellular location">
    <subcellularLocation>
        <location evidence="1">Endomembrane system</location>
        <topology evidence="1">Multi-pass membrane protein</topology>
    </subcellularLocation>
</comment>